<protein>
    <submittedName>
        <fullName evidence="1">Uncharacterized protein</fullName>
    </submittedName>
</protein>
<dbReference type="PANTHER" id="PTHR46409">
    <property type="entry name" value="HTH PSQ-TYPE DOMAIN-CONTAINING PROTEIN"/>
    <property type="match status" value="1"/>
</dbReference>
<evidence type="ECO:0000313" key="2">
    <source>
        <dbReference type="Proteomes" id="UP001153636"/>
    </source>
</evidence>
<keyword evidence="2" id="KW-1185">Reference proteome</keyword>
<organism evidence="1 2">
    <name type="scientific">Psylliodes chrysocephalus</name>
    <dbReference type="NCBI Taxonomy" id="3402493"/>
    <lineage>
        <taxon>Eukaryota</taxon>
        <taxon>Metazoa</taxon>
        <taxon>Ecdysozoa</taxon>
        <taxon>Arthropoda</taxon>
        <taxon>Hexapoda</taxon>
        <taxon>Insecta</taxon>
        <taxon>Pterygota</taxon>
        <taxon>Neoptera</taxon>
        <taxon>Endopterygota</taxon>
        <taxon>Coleoptera</taxon>
        <taxon>Polyphaga</taxon>
        <taxon>Cucujiformia</taxon>
        <taxon>Chrysomeloidea</taxon>
        <taxon>Chrysomelidae</taxon>
        <taxon>Galerucinae</taxon>
        <taxon>Alticini</taxon>
        <taxon>Psylliodes</taxon>
    </lineage>
</organism>
<dbReference type="Proteomes" id="UP001153636">
    <property type="component" value="Chromosome 1"/>
</dbReference>
<dbReference type="AlphaFoldDB" id="A0A9P0CI57"/>
<evidence type="ECO:0000313" key="1">
    <source>
        <dbReference type="EMBL" id="CAH1099810.1"/>
    </source>
</evidence>
<gene>
    <name evidence="1" type="ORF">PSYICH_LOCUS601</name>
</gene>
<proteinExistence type="predicted"/>
<sequence length="162" mass="18262">MNELPLRHIFQYLDGETSGPRVYSGGIRKMLESCEKLPVVNFVSIVSPLPELDAAAIRNLSTDQEYLYEICRSISRGNCSLDLAARNPGKLSQARWLTKANRILHLYIGSKCPSTNLRTIAEVVVKVYAPVWFDIKRKPSCCNGVRHVFRMIHSCHATLTTN</sequence>
<name>A0A9P0CI57_9CUCU</name>
<accession>A0A9P0CI57</accession>
<dbReference type="OrthoDB" id="10038071at2759"/>
<reference evidence="1" key="1">
    <citation type="submission" date="2022-01" db="EMBL/GenBank/DDBJ databases">
        <authorList>
            <person name="King R."/>
        </authorList>
    </citation>
    <scope>NUCLEOTIDE SEQUENCE</scope>
</reference>
<dbReference type="EMBL" id="OV651813">
    <property type="protein sequence ID" value="CAH1099810.1"/>
    <property type="molecule type" value="Genomic_DNA"/>
</dbReference>
<dbReference type="PANTHER" id="PTHR46409:SF1">
    <property type="entry name" value="HTH PSQ-TYPE DOMAIN-CONTAINING PROTEIN"/>
    <property type="match status" value="1"/>
</dbReference>